<dbReference type="Pfam" id="PF01575">
    <property type="entry name" value="MaoC_dehydratas"/>
    <property type="match status" value="1"/>
</dbReference>
<dbReference type="Proteomes" id="UP001235744">
    <property type="component" value="Chromosome"/>
</dbReference>
<gene>
    <name evidence="3" type="ORF">P8A19_06785</name>
</gene>
<dbReference type="InterPro" id="IPR029069">
    <property type="entry name" value="HotDog_dom_sf"/>
</dbReference>
<dbReference type="RefSeq" id="WP_306106010.1">
    <property type="nucleotide sequence ID" value="NZ_CP120988.1"/>
</dbReference>
<protein>
    <submittedName>
        <fullName evidence="3">MaoC/PaaZ C-terminal domain-containing protein</fullName>
    </submittedName>
</protein>
<dbReference type="SUPFAM" id="SSF54637">
    <property type="entry name" value="Thioesterase/thiol ester dehydrase-isomerase"/>
    <property type="match status" value="1"/>
</dbReference>
<evidence type="ECO:0000259" key="2">
    <source>
        <dbReference type="Pfam" id="PF01575"/>
    </source>
</evidence>
<evidence type="ECO:0000313" key="4">
    <source>
        <dbReference type="Proteomes" id="UP001235744"/>
    </source>
</evidence>
<organism evidence="3 4">
    <name type="scientific">Streptomyces poriferorum</name>
    <dbReference type="NCBI Taxonomy" id="2798799"/>
    <lineage>
        <taxon>Bacteria</taxon>
        <taxon>Bacillati</taxon>
        <taxon>Actinomycetota</taxon>
        <taxon>Actinomycetes</taxon>
        <taxon>Kitasatosporales</taxon>
        <taxon>Streptomycetaceae</taxon>
        <taxon>Streptomyces</taxon>
    </lineage>
</organism>
<reference evidence="3 4" key="1">
    <citation type="submission" date="2023-03" db="EMBL/GenBank/DDBJ databases">
        <title>Isolation and description of six Streptomyces strains from soil environments, able to metabolize different microbial glucans.</title>
        <authorList>
            <person name="Widen T."/>
            <person name="Larsbrink J."/>
        </authorList>
    </citation>
    <scope>NUCLEOTIDE SEQUENCE [LARGE SCALE GENOMIC DNA]</scope>
    <source>
        <strain evidence="3 4">Alt2</strain>
    </source>
</reference>
<dbReference type="EMBL" id="CP120988">
    <property type="protein sequence ID" value="WLQ55164.1"/>
    <property type="molecule type" value="Genomic_DNA"/>
</dbReference>
<feature type="domain" description="MaoC-like" evidence="2">
    <location>
        <begin position="23"/>
        <end position="105"/>
    </location>
</feature>
<name>A0ABY9IJV7_9ACTN</name>
<keyword evidence="4" id="KW-1185">Reference proteome</keyword>
<comment type="similarity">
    <text evidence="1">Belongs to the enoyl-CoA hydratase/isomerase family.</text>
</comment>
<dbReference type="Gene3D" id="3.10.129.10">
    <property type="entry name" value="Hotdog Thioesterase"/>
    <property type="match status" value="1"/>
</dbReference>
<evidence type="ECO:0000313" key="3">
    <source>
        <dbReference type="EMBL" id="WLQ55164.1"/>
    </source>
</evidence>
<dbReference type="InterPro" id="IPR002539">
    <property type="entry name" value="MaoC-like_dom"/>
</dbReference>
<evidence type="ECO:0000256" key="1">
    <source>
        <dbReference type="ARBA" id="ARBA00005254"/>
    </source>
</evidence>
<proteinExistence type="inferred from homology"/>
<accession>A0ABY9IJV7</accession>
<sequence length="148" mass="15698">MTGPQLMPGAVVPPLRRDFPLSRMVAYAGATWDWHRLHYDTEYVTARGLPAPVVDGQVLGALLAEQLQRWLGPQCVLRTLHFRFAQPVFSGESVVCTGRVTAVGDDGLVTVEQRVEVSGPRARTAVATAGATLTLTPPPASPVGGGPS</sequence>